<accession>A0A401P5C7</accession>
<evidence type="ECO:0000256" key="1">
    <source>
        <dbReference type="SAM" id="MobiDB-lite"/>
    </source>
</evidence>
<feature type="compositionally biased region" description="Basic and acidic residues" evidence="1">
    <location>
        <begin position="18"/>
        <end position="34"/>
    </location>
</feature>
<keyword evidence="3" id="KW-1185">Reference proteome</keyword>
<dbReference type="Proteomes" id="UP000288216">
    <property type="component" value="Unassembled WGS sequence"/>
</dbReference>
<gene>
    <name evidence="2" type="ORF">scyTo_0010381</name>
</gene>
<feature type="non-terminal residue" evidence="2">
    <location>
        <position position="1"/>
    </location>
</feature>
<organism evidence="2 3">
    <name type="scientific">Scyliorhinus torazame</name>
    <name type="common">Cloudy catshark</name>
    <name type="synonym">Catulus torazame</name>
    <dbReference type="NCBI Taxonomy" id="75743"/>
    <lineage>
        <taxon>Eukaryota</taxon>
        <taxon>Metazoa</taxon>
        <taxon>Chordata</taxon>
        <taxon>Craniata</taxon>
        <taxon>Vertebrata</taxon>
        <taxon>Chondrichthyes</taxon>
        <taxon>Elasmobranchii</taxon>
        <taxon>Galeomorphii</taxon>
        <taxon>Galeoidea</taxon>
        <taxon>Carcharhiniformes</taxon>
        <taxon>Scyliorhinidae</taxon>
        <taxon>Scyliorhinus</taxon>
    </lineage>
</organism>
<reference evidence="2 3" key="1">
    <citation type="journal article" date="2018" name="Nat. Ecol. Evol.">
        <title>Shark genomes provide insights into elasmobranch evolution and the origin of vertebrates.</title>
        <authorList>
            <person name="Hara Y"/>
            <person name="Yamaguchi K"/>
            <person name="Onimaru K"/>
            <person name="Kadota M"/>
            <person name="Koyanagi M"/>
            <person name="Keeley SD"/>
            <person name="Tatsumi K"/>
            <person name="Tanaka K"/>
            <person name="Motone F"/>
            <person name="Kageyama Y"/>
            <person name="Nozu R"/>
            <person name="Adachi N"/>
            <person name="Nishimura O"/>
            <person name="Nakagawa R"/>
            <person name="Tanegashima C"/>
            <person name="Kiyatake I"/>
            <person name="Matsumoto R"/>
            <person name="Murakumo K"/>
            <person name="Nishida K"/>
            <person name="Terakita A"/>
            <person name="Kuratani S"/>
            <person name="Sato K"/>
            <person name="Hyodo S Kuraku.S."/>
        </authorList>
    </citation>
    <scope>NUCLEOTIDE SEQUENCE [LARGE SCALE GENOMIC DNA]</scope>
</reference>
<evidence type="ECO:0000313" key="2">
    <source>
        <dbReference type="EMBL" id="GCB68317.1"/>
    </source>
</evidence>
<dbReference type="EMBL" id="BFAA01004461">
    <property type="protein sequence ID" value="GCB68317.1"/>
    <property type="molecule type" value="Genomic_DNA"/>
</dbReference>
<dbReference type="STRING" id="75743.A0A401P5C7"/>
<proteinExistence type="predicted"/>
<feature type="region of interest" description="Disordered" evidence="1">
    <location>
        <begin position="1"/>
        <end position="54"/>
    </location>
</feature>
<sequence>ILQGPVNKLIEQASQEDNDAKVDVAKDTSDKDNELISLEEEKENKESNSSGTAT</sequence>
<comment type="caution">
    <text evidence="2">The sequence shown here is derived from an EMBL/GenBank/DDBJ whole genome shotgun (WGS) entry which is preliminary data.</text>
</comment>
<name>A0A401P5C7_SCYTO</name>
<evidence type="ECO:0000313" key="3">
    <source>
        <dbReference type="Proteomes" id="UP000288216"/>
    </source>
</evidence>
<dbReference type="AlphaFoldDB" id="A0A401P5C7"/>
<protein>
    <submittedName>
        <fullName evidence="2">Uncharacterized protein</fullName>
    </submittedName>
</protein>